<proteinExistence type="predicted"/>
<comment type="caution">
    <text evidence="1">The sequence shown here is derived from an EMBL/GenBank/DDBJ whole genome shotgun (WGS) entry which is preliminary data.</text>
</comment>
<evidence type="ECO:0000313" key="2">
    <source>
        <dbReference type="Proteomes" id="UP000824120"/>
    </source>
</evidence>
<evidence type="ECO:0000313" key="1">
    <source>
        <dbReference type="EMBL" id="KAG5572435.1"/>
    </source>
</evidence>
<keyword evidence="2" id="KW-1185">Reference proteome</keyword>
<dbReference type="AlphaFoldDB" id="A0A9J5W9S0"/>
<gene>
    <name evidence="1" type="ORF">H5410_062201</name>
</gene>
<dbReference type="EMBL" id="JACXVP010000012">
    <property type="protein sequence ID" value="KAG5572435.1"/>
    <property type="molecule type" value="Genomic_DNA"/>
</dbReference>
<organism evidence="1 2">
    <name type="scientific">Solanum commersonii</name>
    <name type="common">Commerson's wild potato</name>
    <name type="synonym">Commerson's nightshade</name>
    <dbReference type="NCBI Taxonomy" id="4109"/>
    <lineage>
        <taxon>Eukaryota</taxon>
        <taxon>Viridiplantae</taxon>
        <taxon>Streptophyta</taxon>
        <taxon>Embryophyta</taxon>
        <taxon>Tracheophyta</taxon>
        <taxon>Spermatophyta</taxon>
        <taxon>Magnoliopsida</taxon>
        <taxon>eudicotyledons</taxon>
        <taxon>Gunneridae</taxon>
        <taxon>Pentapetalae</taxon>
        <taxon>asterids</taxon>
        <taxon>lamiids</taxon>
        <taxon>Solanales</taxon>
        <taxon>Solanaceae</taxon>
        <taxon>Solanoideae</taxon>
        <taxon>Solaneae</taxon>
        <taxon>Solanum</taxon>
    </lineage>
</organism>
<dbReference type="OrthoDB" id="1224738at2759"/>
<accession>A0A9J5W9S0</accession>
<protein>
    <submittedName>
        <fullName evidence="1">Uncharacterized protein</fullName>
    </submittedName>
</protein>
<dbReference type="Proteomes" id="UP000824120">
    <property type="component" value="Chromosome 12"/>
</dbReference>
<sequence>MESLVMYTTKSRQFQNSQNPRRNYHSLYYDFCNMKSHVRADCNKLKKCDNCHSTGHTISKERRRLMLLVEEEHNCKRIKTM</sequence>
<name>A0A9J5W9S0_SOLCO</name>
<reference evidence="1 2" key="1">
    <citation type="submission" date="2020-09" db="EMBL/GenBank/DDBJ databases">
        <title>De no assembly of potato wild relative species, Solanum commersonii.</title>
        <authorList>
            <person name="Cho K."/>
        </authorList>
    </citation>
    <scope>NUCLEOTIDE SEQUENCE [LARGE SCALE GENOMIC DNA]</scope>
    <source>
        <strain evidence="1">LZ3.2</strain>
        <tissue evidence="1">Leaf</tissue>
    </source>
</reference>